<feature type="signal peptide" evidence="1">
    <location>
        <begin position="1"/>
        <end position="18"/>
    </location>
</feature>
<protein>
    <recommendedName>
        <fullName evidence="3">Secreted protein</fullName>
    </recommendedName>
</protein>
<evidence type="ECO:0000256" key="1">
    <source>
        <dbReference type="SAM" id="SignalP"/>
    </source>
</evidence>
<proteinExistence type="predicted"/>
<reference evidence="2" key="1">
    <citation type="submission" date="2020-06" db="EMBL/GenBank/DDBJ databases">
        <authorList>
            <person name="Li T."/>
            <person name="Hu X."/>
            <person name="Zhang T."/>
            <person name="Song X."/>
            <person name="Zhang H."/>
            <person name="Dai N."/>
            <person name="Sheng W."/>
            <person name="Hou X."/>
            <person name="Wei L."/>
        </authorList>
    </citation>
    <scope>NUCLEOTIDE SEQUENCE</scope>
    <source>
        <strain evidence="2">G02</strain>
        <tissue evidence="2">Leaf</tissue>
    </source>
</reference>
<gene>
    <name evidence="2" type="ORF">Sradi_6935800</name>
</gene>
<organism evidence="2">
    <name type="scientific">Sesamum radiatum</name>
    <name type="common">Black benniseed</name>
    <dbReference type="NCBI Taxonomy" id="300843"/>
    <lineage>
        <taxon>Eukaryota</taxon>
        <taxon>Viridiplantae</taxon>
        <taxon>Streptophyta</taxon>
        <taxon>Embryophyta</taxon>
        <taxon>Tracheophyta</taxon>
        <taxon>Spermatophyta</taxon>
        <taxon>Magnoliopsida</taxon>
        <taxon>eudicotyledons</taxon>
        <taxon>Gunneridae</taxon>
        <taxon>Pentapetalae</taxon>
        <taxon>asterids</taxon>
        <taxon>lamiids</taxon>
        <taxon>Lamiales</taxon>
        <taxon>Pedaliaceae</taxon>
        <taxon>Sesamum</taxon>
    </lineage>
</organism>
<keyword evidence="1" id="KW-0732">Signal</keyword>
<name>A0AAW2JGV7_SESRA</name>
<comment type="caution">
    <text evidence="2">The sequence shown here is derived from an EMBL/GenBank/DDBJ whole genome shotgun (WGS) entry which is preliminary data.</text>
</comment>
<dbReference type="AlphaFoldDB" id="A0AAW2JGV7"/>
<feature type="chain" id="PRO_5043710815" description="Secreted protein" evidence="1">
    <location>
        <begin position="19"/>
        <end position="90"/>
    </location>
</feature>
<sequence>MKNISLVLLKYLRMFLTALQCASRRMLISARYAQSVATSGLVHGQHTECYGARHRGSRHPFKFLISLRNCFLDNLIHASWEGLLVLSVPS</sequence>
<dbReference type="EMBL" id="JACGWJ010000306">
    <property type="protein sequence ID" value="KAL0293466.1"/>
    <property type="molecule type" value="Genomic_DNA"/>
</dbReference>
<accession>A0AAW2JGV7</accession>
<reference evidence="2" key="2">
    <citation type="journal article" date="2024" name="Plant">
        <title>Genomic evolution and insights into agronomic trait innovations of Sesamum species.</title>
        <authorList>
            <person name="Miao H."/>
            <person name="Wang L."/>
            <person name="Qu L."/>
            <person name="Liu H."/>
            <person name="Sun Y."/>
            <person name="Le M."/>
            <person name="Wang Q."/>
            <person name="Wei S."/>
            <person name="Zheng Y."/>
            <person name="Lin W."/>
            <person name="Duan Y."/>
            <person name="Cao H."/>
            <person name="Xiong S."/>
            <person name="Wang X."/>
            <person name="Wei L."/>
            <person name="Li C."/>
            <person name="Ma Q."/>
            <person name="Ju M."/>
            <person name="Zhao R."/>
            <person name="Li G."/>
            <person name="Mu C."/>
            <person name="Tian Q."/>
            <person name="Mei H."/>
            <person name="Zhang T."/>
            <person name="Gao T."/>
            <person name="Zhang H."/>
        </authorList>
    </citation>
    <scope>NUCLEOTIDE SEQUENCE</scope>
    <source>
        <strain evidence="2">G02</strain>
    </source>
</reference>
<evidence type="ECO:0000313" key="2">
    <source>
        <dbReference type="EMBL" id="KAL0293466.1"/>
    </source>
</evidence>
<evidence type="ECO:0008006" key="3">
    <source>
        <dbReference type="Google" id="ProtNLM"/>
    </source>
</evidence>